<dbReference type="InterPro" id="IPR009056">
    <property type="entry name" value="Cyt_c-like_dom"/>
</dbReference>
<keyword evidence="5" id="KW-0732">Signal</keyword>
<dbReference type="EMBL" id="PDKN01000004">
    <property type="protein sequence ID" value="RXJ57602.1"/>
    <property type="molecule type" value="Genomic_DNA"/>
</dbReference>
<keyword evidence="3 4" id="KW-0408">Iron</keyword>
<name>A0A4Q0XPQ9_9BACT</name>
<dbReference type="SUPFAM" id="SSF46626">
    <property type="entry name" value="Cytochrome c"/>
    <property type="match status" value="1"/>
</dbReference>
<keyword evidence="2 4" id="KW-0479">Metal-binding</keyword>
<reference evidence="7 8" key="1">
    <citation type="submission" date="2017-10" db="EMBL/GenBank/DDBJ databases">
        <title>Genomics of the genus Arcobacter.</title>
        <authorList>
            <person name="Perez-Cataluna A."/>
            <person name="Figueras M.J."/>
        </authorList>
    </citation>
    <scope>NUCLEOTIDE SEQUENCE [LARGE SCALE GENOMIC DNA]</scope>
    <source>
        <strain evidence="7 8">CECT 8987</strain>
    </source>
</reference>
<dbReference type="Gene3D" id="1.10.760.10">
    <property type="entry name" value="Cytochrome c-like domain"/>
    <property type="match status" value="1"/>
</dbReference>
<keyword evidence="1 4" id="KW-0349">Heme</keyword>
<dbReference type="GO" id="GO:0046872">
    <property type="term" value="F:metal ion binding"/>
    <property type="evidence" value="ECO:0007669"/>
    <property type="project" value="UniProtKB-KW"/>
</dbReference>
<dbReference type="OrthoDB" id="335174at2"/>
<evidence type="ECO:0000256" key="1">
    <source>
        <dbReference type="ARBA" id="ARBA00022617"/>
    </source>
</evidence>
<evidence type="ECO:0000256" key="5">
    <source>
        <dbReference type="SAM" id="SignalP"/>
    </source>
</evidence>
<feature type="signal peptide" evidence="5">
    <location>
        <begin position="1"/>
        <end position="18"/>
    </location>
</feature>
<feature type="chain" id="PRO_5020299904" evidence="5">
    <location>
        <begin position="19"/>
        <end position="100"/>
    </location>
</feature>
<sequence>MYKNFLILLLFLHTSLLANEGETLFKTYCWGCHHQTSMAFGPSFQQIANTRNSGEIIAQIVDPTNTAITLGYERSAMPAFNRLTSEQLQALTSYIQSFKD</sequence>
<comment type="caution">
    <text evidence="7">The sequence shown here is derived from an EMBL/GenBank/DDBJ whole genome shotgun (WGS) entry which is preliminary data.</text>
</comment>
<evidence type="ECO:0000313" key="7">
    <source>
        <dbReference type="EMBL" id="RXJ57602.1"/>
    </source>
</evidence>
<dbReference type="InterPro" id="IPR036909">
    <property type="entry name" value="Cyt_c-like_dom_sf"/>
</dbReference>
<organism evidence="7 8">
    <name type="scientific">Candidatus Marinarcus aquaticus</name>
    <dbReference type="NCBI Taxonomy" id="2044504"/>
    <lineage>
        <taxon>Bacteria</taxon>
        <taxon>Pseudomonadati</taxon>
        <taxon>Campylobacterota</taxon>
        <taxon>Epsilonproteobacteria</taxon>
        <taxon>Campylobacterales</taxon>
        <taxon>Arcobacteraceae</taxon>
        <taxon>Candidatus Marinarcus</taxon>
    </lineage>
</organism>
<evidence type="ECO:0000259" key="6">
    <source>
        <dbReference type="PROSITE" id="PS51007"/>
    </source>
</evidence>
<accession>A0A4Q0XPQ9</accession>
<evidence type="ECO:0000313" key="8">
    <source>
        <dbReference type="Proteomes" id="UP000290657"/>
    </source>
</evidence>
<dbReference type="GO" id="GO:0020037">
    <property type="term" value="F:heme binding"/>
    <property type="evidence" value="ECO:0007669"/>
    <property type="project" value="InterPro"/>
</dbReference>
<dbReference type="RefSeq" id="WP_128996174.1">
    <property type="nucleotide sequence ID" value="NZ_PDKN01000004.1"/>
</dbReference>
<keyword evidence="8" id="KW-1185">Reference proteome</keyword>
<dbReference type="AlphaFoldDB" id="A0A4Q0XPQ9"/>
<dbReference type="GO" id="GO:0009055">
    <property type="term" value="F:electron transfer activity"/>
    <property type="evidence" value="ECO:0007669"/>
    <property type="project" value="InterPro"/>
</dbReference>
<evidence type="ECO:0000256" key="4">
    <source>
        <dbReference type="PROSITE-ProRule" id="PRU00433"/>
    </source>
</evidence>
<evidence type="ECO:0000256" key="2">
    <source>
        <dbReference type="ARBA" id="ARBA00022723"/>
    </source>
</evidence>
<protein>
    <submittedName>
        <fullName evidence="7">Cytochrome C</fullName>
    </submittedName>
</protein>
<dbReference type="Pfam" id="PF13442">
    <property type="entry name" value="Cytochrome_CBB3"/>
    <property type="match status" value="1"/>
</dbReference>
<dbReference type="Proteomes" id="UP000290657">
    <property type="component" value="Unassembled WGS sequence"/>
</dbReference>
<evidence type="ECO:0000256" key="3">
    <source>
        <dbReference type="ARBA" id="ARBA00023004"/>
    </source>
</evidence>
<gene>
    <name evidence="7" type="ORF">CRV04_07260</name>
</gene>
<proteinExistence type="predicted"/>
<dbReference type="PROSITE" id="PS51007">
    <property type="entry name" value="CYTC"/>
    <property type="match status" value="1"/>
</dbReference>
<feature type="domain" description="Cytochrome c" evidence="6">
    <location>
        <begin position="16"/>
        <end position="99"/>
    </location>
</feature>